<proteinExistence type="predicted"/>
<accession>A0A0F9FMY6</accession>
<dbReference type="AlphaFoldDB" id="A0A0F9FMY6"/>
<sequence length="181" mass="21216">MDSELPYLKIQFILFCKMTNYIKNFEFEKPPKKITYSDEEPLKLTEDFVFFHNKSKIRKGLNRLQYLFKSYTKNPLLALGIQDSLLKKELTEKFLIILFTTPEVVEGTNSIIEENSDITLAEGTYSLVVNSKFLLLLTKDLKGINSGINTIEEILKQVLEDYFNKKNFEEFIKICPFKLFN</sequence>
<name>A0A0F9FMY6_9ZZZZ</name>
<protein>
    <submittedName>
        <fullName evidence="1">Uncharacterized protein</fullName>
    </submittedName>
</protein>
<organism evidence="1">
    <name type="scientific">marine sediment metagenome</name>
    <dbReference type="NCBI Taxonomy" id="412755"/>
    <lineage>
        <taxon>unclassified sequences</taxon>
        <taxon>metagenomes</taxon>
        <taxon>ecological metagenomes</taxon>
    </lineage>
</organism>
<gene>
    <name evidence="1" type="ORF">LCGC14_2010620</name>
</gene>
<dbReference type="EMBL" id="LAZR01023044">
    <property type="protein sequence ID" value="KKL79856.1"/>
    <property type="molecule type" value="Genomic_DNA"/>
</dbReference>
<evidence type="ECO:0000313" key="1">
    <source>
        <dbReference type="EMBL" id="KKL79856.1"/>
    </source>
</evidence>
<reference evidence="1" key="1">
    <citation type="journal article" date="2015" name="Nature">
        <title>Complex archaea that bridge the gap between prokaryotes and eukaryotes.</title>
        <authorList>
            <person name="Spang A."/>
            <person name="Saw J.H."/>
            <person name="Jorgensen S.L."/>
            <person name="Zaremba-Niedzwiedzka K."/>
            <person name="Martijn J."/>
            <person name="Lind A.E."/>
            <person name="van Eijk R."/>
            <person name="Schleper C."/>
            <person name="Guy L."/>
            <person name="Ettema T.J."/>
        </authorList>
    </citation>
    <scope>NUCLEOTIDE SEQUENCE</scope>
</reference>
<comment type="caution">
    <text evidence="1">The sequence shown here is derived from an EMBL/GenBank/DDBJ whole genome shotgun (WGS) entry which is preliminary data.</text>
</comment>